<dbReference type="Proteomes" id="UP000002234">
    <property type="component" value="Segment"/>
</dbReference>
<proteinExistence type="predicted"/>
<sequence>MKYFTTNEAIENIIETLQDFDGYISDLHQKVFNEDYYIIGTYKAEKALEDYGTFQAIGEVVSYEIENFCEILTDLSNPEEVSNMLWYIIGYDLFNDLKSYQKYDDVYLKDNDEESEKIKQIIIKELESKKTK</sequence>
<dbReference type="KEGG" id="vg:10358856"/>
<dbReference type="OrthoDB" id="16597at10239"/>
<evidence type="ECO:0000313" key="1">
    <source>
        <dbReference type="EMBL" id="ADM73589.1"/>
    </source>
</evidence>
<dbReference type="GeneID" id="10358856"/>
<protein>
    <submittedName>
        <fullName evidence="1">Uncharacterized protein</fullName>
    </submittedName>
</protein>
<dbReference type="RefSeq" id="YP_004306191.1">
    <property type="nucleotide sequence ID" value="NC_015263.1"/>
</dbReference>
<dbReference type="EMBL" id="HM029250">
    <property type="protein sequence ID" value="ADM73589.1"/>
    <property type="molecule type" value="Genomic_DNA"/>
</dbReference>
<evidence type="ECO:0000313" key="2">
    <source>
        <dbReference type="Proteomes" id="UP000002234"/>
    </source>
</evidence>
<accession>E0YIR8</accession>
<keyword evidence="2" id="KW-1185">Reference proteome</keyword>
<organism evidence="1 2">
    <name type="scientific">Lactococcus phage 949</name>
    <dbReference type="NCBI Taxonomy" id="881953"/>
    <lineage>
        <taxon>Viruses</taxon>
        <taxon>Duplodnaviria</taxon>
        <taxon>Heunggongvirae</taxon>
        <taxon>Uroviricota</taxon>
        <taxon>Caudoviricetes</taxon>
        <taxon>Audreyjarvisvirus</taxon>
        <taxon>Audreyjarvisvirus av949</taxon>
    </lineage>
</organism>
<name>E0YIR8_9CAUD</name>
<reference evidence="1 2" key="1">
    <citation type="journal article" date="2010" name="Appl. Environ. Microbiol.">
        <title>Characterization of Lactococcus lactis phage 949 and comparison with other lactococcal phages.</title>
        <authorList>
            <person name="Samson J.E."/>
            <person name="Moineau S."/>
        </authorList>
    </citation>
    <scope>NUCLEOTIDE SEQUENCE [LARGE SCALE GENOMIC DNA]</scope>
</reference>